<proteinExistence type="predicted"/>
<dbReference type="PANTHER" id="PTHR21152:SF40">
    <property type="entry name" value="ALANINE--GLYOXYLATE AMINOTRANSFERASE"/>
    <property type="match status" value="1"/>
</dbReference>
<evidence type="ECO:0000313" key="3">
    <source>
        <dbReference type="EMBL" id="TMQ53591.1"/>
    </source>
</evidence>
<evidence type="ECO:0000256" key="1">
    <source>
        <dbReference type="ARBA" id="ARBA00001933"/>
    </source>
</evidence>
<reference evidence="3 4" key="1">
    <citation type="journal article" date="2019" name="Nat. Microbiol.">
        <title>Mediterranean grassland soil C-N compound turnover is dependent on rainfall and depth, and is mediated by genomically divergent microorganisms.</title>
        <authorList>
            <person name="Diamond S."/>
            <person name="Andeer P.F."/>
            <person name="Li Z."/>
            <person name="Crits-Christoph A."/>
            <person name="Burstein D."/>
            <person name="Anantharaman K."/>
            <person name="Lane K.R."/>
            <person name="Thomas B.C."/>
            <person name="Pan C."/>
            <person name="Northen T.R."/>
            <person name="Banfield J.F."/>
        </authorList>
    </citation>
    <scope>NUCLEOTIDE SEQUENCE [LARGE SCALE GENOMIC DNA]</scope>
    <source>
        <strain evidence="3">WS_3</strain>
    </source>
</reference>
<dbReference type="EMBL" id="VBOT01000014">
    <property type="protein sequence ID" value="TMQ53591.1"/>
    <property type="molecule type" value="Genomic_DNA"/>
</dbReference>
<name>A0A538SQD8_UNCEI</name>
<evidence type="ECO:0000313" key="4">
    <source>
        <dbReference type="Proteomes" id="UP000320184"/>
    </source>
</evidence>
<dbReference type="InterPro" id="IPR015421">
    <property type="entry name" value="PyrdxlP-dep_Trfase_major"/>
</dbReference>
<dbReference type="Gene3D" id="3.40.640.10">
    <property type="entry name" value="Type I PLP-dependent aspartate aminotransferase-like (Major domain)"/>
    <property type="match status" value="1"/>
</dbReference>
<gene>
    <name evidence="3" type="ORF">E6K73_01165</name>
</gene>
<organism evidence="3 4">
    <name type="scientific">Eiseniibacteriota bacterium</name>
    <dbReference type="NCBI Taxonomy" id="2212470"/>
    <lineage>
        <taxon>Bacteria</taxon>
        <taxon>Candidatus Eiseniibacteriota</taxon>
    </lineage>
</organism>
<keyword evidence="3" id="KW-0808">Transferase</keyword>
<accession>A0A538SQD8</accession>
<dbReference type="GO" id="GO:0019265">
    <property type="term" value="P:glycine biosynthetic process, by transamination of glyoxylate"/>
    <property type="evidence" value="ECO:0007669"/>
    <property type="project" value="TreeGrafter"/>
</dbReference>
<dbReference type="GO" id="GO:0008453">
    <property type="term" value="F:alanine-glyoxylate transaminase activity"/>
    <property type="evidence" value="ECO:0007669"/>
    <property type="project" value="TreeGrafter"/>
</dbReference>
<dbReference type="Proteomes" id="UP000320184">
    <property type="component" value="Unassembled WGS sequence"/>
</dbReference>
<keyword evidence="2" id="KW-0663">Pyridoxal phosphate</keyword>
<evidence type="ECO:0000256" key="2">
    <source>
        <dbReference type="ARBA" id="ARBA00022898"/>
    </source>
</evidence>
<protein>
    <submittedName>
        <fullName evidence="3">Alanine--glyoxylate aminotransferase family protein</fullName>
    </submittedName>
</protein>
<dbReference type="GO" id="GO:0004760">
    <property type="term" value="F:L-serine-pyruvate transaminase activity"/>
    <property type="evidence" value="ECO:0007669"/>
    <property type="project" value="TreeGrafter"/>
</dbReference>
<dbReference type="PANTHER" id="PTHR21152">
    <property type="entry name" value="AMINOTRANSFERASE CLASS V"/>
    <property type="match status" value="1"/>
</dbReference>
<dbReference type="AlphaFoldDB" id="A0A538SQD8"/>
<dbReference type="SUPFAM" id="SSF53383">
    <property type="entry name" value="PLP-dependent transferases"/>
    <property type="match status" value="1"/>
</dbReference>
<sequence>MKIRLFTPGPVEIPQRILRALSQVPPHHRTDVFRDTLRRVVDELRWLHGTHGEVFLLSASGTGAMEAAVVNLMSPSSKALVPSAGKFGDRWTSILKAYGVPHEVISFEWGTAIDPSAVERALDKDRAIEA</sequence>
<comment type="cofactor">
    <cofactor evidence="1">
        <name>pyridoxal 5'-phosphate</name>
        <dbReference type="ChEBI" id="CHEBI:597326"/>
    </cofactor>
</comment>
<keyword evidence="3" id="KW-0032">Aminotransferase</keyword>
<feature type="non-terminal residue" evidence="3">
    <location>
        <position position="130"/>
    </location>
</feature>
<comment type="caution">
    <text evidence="3">The sequence shown here is derived from an EMBL/GenBank/DDBJ whole genome shotgun (WGS) entry which is preliminary data.</text>
</comment>
<dbReference type="InterPro" id="IPR015424">
    <property type="entry name" value="PyrdxlP-dep_Trfase"/>
</dbReference>